<dbReference type="Gramene" id="CDP14315">
    <property type="protein sequence ID" value="CDP14315"/>
    <property type="gene ID" value="GSCOC_T00040637001"/>
</dbReference>
<evidence type="ECO:0000313" key="3">
    <source>
        <dbReference type="Proteomes" id="UP000295252"/>
    </source>
</evidence>
<feature type="region of interest" description="Disordered" evidence="1">
    <location>
        <begin position="80"/>
        <end position="109"/>
    </location>
</feature>
<name>A0A068V0K8_COFCA</name>
<dbReference type="OrthoDB" id="1935666at2759"/>
<dbReference type="InParanoid" id="A0A068V0K8"/>
<organism evidence="2 3">
    <name type="scientific">Coffea canephora</name>
    <name type="common">Robusta coffee</name>
    <dbReference type="NCBI Taxonomy" id="49390"/>
    <lineage>
        <taxon>Eukaryota</taxon>
        <taxon>Viridiplantae</taxon>
        <taxon>Streptophyta</taxon>
        <taxon>Embryophyta</taxon>
        <taxon>Tracheophyta</taxon>
        <taxon>Spermatophyta</taxon>
        <taxon>Magnoliopsida</taxon>
        <taxon>eudicotyledons</taxon>
        <taxon>Gunneridae</taxon>
        <taxon>Pentapetalae</taxon>
        <taxon>asterids</taxon>
        <taxon>lamiids</taxon>
        <taxon>Gentianales</taxon>
        <taxon>Rubiaceae</taxon>
        <taxon>Ixoroideae</taxon>
        <taxon>Gardenieae complex</taxon>
        <taxon>Bertiereae - Coffeeae clade</taxon>
        <taxon>Coffeeae</taxon>
        <taxon>Coffea</taxon>
    </lineage>
</organism>
<keyword evidence="3" id="KW-1185">Reference proteome</keyword>
<accession>A0A068V0K8</accession>
<feature type="compositionally biased region" description="Low complexity" evidence="1">
    <location>
        <begin position="83"/>
        <end position="99"/>
    </location>
</feature>
<dbReference type="OMA" id="SANACQY"/>
<evidence type="ECO:0000256" key="1">
    <source>
        <dbReference type="SAM" id="MobiDB-lite"/>
    </source>
</evidence>
<proteinExistence type="predicted"/>
<reference evidence="3" key="1">
    <citation type="journal article" date="2014" name="Science">
        <title>The coffee genome provides insight into the convergent evolution of caffeine biosynthesis.</title>
        <authorList>
            <person name="Denoeud F."/>
            <person name="Carretero-Paulet L."/>
            <person name="Dereeper A."/>
            <person name="Droc G."/>
            <person name="Guyot R."/>
            <person name="Pietrella M."/>
            <person name="Zheng C."/>
            <person name="Alberti A."/>
            <person name="Anthony F."/>
            <person name="Aprea G."/>
            <person name="Aury J.M."/>
            <person name="Bento P."/>
            <person name="Bernard M."/>
            <person name="Bocs S."/>
            <person name="Campa C."/>
            <person name="Cenci A."/>
            <person name="Combes M.C."/>
            <person name="Crouzillat D."/>
            <person name="Da Silva C."/>
            <person name="Daddiego L."/>
            <person name="De Bellis F."/>
            <person name="Dussert S."/>
            <person name="Garsmeur O."/>
            <person name="Gayraud T."/>
            <person name="Guignon V."/>
            <person name="Jahn K."/>
            <person name="Jamilloux V."/>
            <person name="Joet T."/>
            <person name="Labadie K."/>
            <person name="Lan T."/>
            <person name="Leclercq J."/>
            <person name="Lepelley M."/>
            <person name="Leroy T."/>
            <person name="Li L.T."/>
            <person name="Librado P."/>
            <person name="Lopez L."/>
            <person name="Munoz A."/>
            <person name="Noel B."/>
            <person name="Pallavicini A."/>
            <person name="Perrotta G."/>
            <person name="Poncet V."/>
            <person name="Pot D."/>
            <person name="Priyono X."/>
            <person name="Rigoreau M."/>
            <person name="Rouard M."/>
            <person name="Rozas J."/>
            <person name="Tranchant-Dubreuil C."/>
            <person name="VanBuren R."/>
            <person name="Zhang Q."/>
            <person name="Andrade A.C."/>
            <person name="Argout X."/>
            <person name="Bertrand B."/>
            <person name="de Kochko A."/>
            <person name="Graziosi G."/>
            <person name="Henry R.J."/>
            <person name="Jayarama X."/>
            <person name="Ming R."/>
            <person name="Nagai C."/>
            <person name="Rounsley S."/>
            <person name="Sankoff D."/>
            <person name="Giuliano G."/>
            <person name="Albert V.A."/>
            <person name="Wincker P."/>
            <person name="Lashermes P."/>
        </authorList>
    </citation>
    <scope>NUCLEOTIDE SEQUENCE [LARGE SCALE GENOMIC DNA]</scope>
    <source>
        <strain evidence="3">cv. DH200-94</strain>
    </source>
</reference>
<dbReference type="PANTHER" id="PTHR35104:SF13">
    <property type="entry name" value="OS03G0807000 PROTEIN"/>
    <property type="match status" value="1"/>
</dbReference>
<dbReference type="PhylomeDB" id="A0A068V0K8"/>
<dbReference type="AlphaFoldDB" id="A0A068V0K8"/>
<dbReference type="EMBL" id="HG739165">
    <property type="protein sequence ID" value="CDP14315.1"/>
    <property type="molecule type" value="Genomic_DNA"/>
</dbReference>
<gene>
    <name evidence="2" type="ORF">GSCOC_T00040637001</name>
</gene>
<sequence length="109" mass="12152">MVFNSPVVVGVANLSANACQYVACNPERLPGDQVLYLVFCVPFQQIRRFALYLWSVFCFPLPPHHGRDYHYYNPPPSRYYANSSSSSSSSSLSTSSSGSDLQALHPHLH</sequence>
<protein>
    <submittedName>
        <fullName evidence="2">Uncharacterized protein</fullName>
    </submittedName>
</protein>
<dbReference type="Proteomes" id="UP000295252">
    <property type="component" value="Chromosome VIII"/>
</dbReference>
<dbReference type="PANTHER" id="PTHR35104">
    <property type="entry name" value="OS03G0807000 PROTEIN"/>
    <property type="match status" value="1"/>
</dbReference>
<dbReference type="FunCoup" id="A0A068V0K8">
    <property type="interactions" value="15"/>
</dbReference>
<evidence type="ECO:0000313" key="2">
    <source>
        <dbReference type="EMBL" id="CDP14315.1"/>
    </source>
</evidence>